<keyword evidence="2" id="KW-1185">Reference proteome</keyword>
<dbReference type="PANTHER" id="PTHR20974:SF0">
    <property type="entry name" value="UPF0585 PROTEIN CG18661"/>
    <property type="match status" value="1"/>
</dbReference>
<dbReference type="Pfam" id="PF06080">
    <property type="entry name" value="DUF938"/>
    <property type="match status" value="1"/>
</dbReference>
<evidence type="ECO:0000313" key="2">
    <source>
        <dbReference type="Proteomes" id="UP000199345"/>
    </source>
</evidence>
<evidence type="ECO:0008006" key="3">
    <source>
        <dbReference type="Google" id="ProtNLM"/>
    </source>
</evidence>
<evidence type="ECO:0000313" key="1">
    <source>
        <dbReference type="EMBL" id="SES76343.1"/>
    </source>
</evidence>
<dbReference type="SUPFAM" id="SSF53335">
    <property type="entry name" value="S-adenosyl-L-methionine-dependent methyltransferases"/>
    <property type="match status" value="1"/>
</dbReference>
<organism evidence="1 2">
    <name type="scientific">Nitrosomonas marina</name>
    <dbReference type="NCBI Taxonomy" id="917"/>
    <lineage>
        <taxon>Bacteria</taxon>
        <taxon>Pseudomonadati</taxon>
        <taxon>Pseudomonadota</taxon>
        <taxon>Betaproteobacteria</taxon>
        <taxon>Nitrosomonadales</taxon>
        <taxon>Nitrosomonadaceae</taxon>
        <taxon>Nitrosomonas</taxon>
    </lineage>
</organism>
<reference evidence="2" key="1">
    <citation type="submission" date="2016-10" db="EMBL/GenBank/DDBJ databases">
        <authorList>
            <person name="Varghese N."/>
            <person name="Submissions S."/>
        </authorList>
    </citation>
    <scope>NUCLEOTIDE SEQUENCE [LARGE SCALE GENOMIC DNA]</scope>
    <source>
        <strain evidence="2">Nm71</strain>
    </source>
</reference>
<dbReference type="Proteomes" id="UP000199345">
    <property type="component" value="Unassembled WGS sequence"/>
</dbReference>
<dbReference type="EMBL" id="FOIA01000003">
    <property type="protein sequence ID" value="SES76343.1"/>
    <property type="molecule type" value="Genomic_DNA"/>
</dbReference>
<dbReference type="InterPro" id="IPR010342">
    <property type="entry name" value="DUF938"/>
</dbReference>
<gene>
    <name evidence="1" type="ORF">SAMN05216326_10382</name>
</gene>
<dbReference type="AlphaFoldDB" id="A0A1H9Z4E0"/>
<proteinExistence type="predicted"/>
<protein>
    <recommendedName>
        <fullName evidence="3">Methylase</fullName>
    </recommendedName>
</protein>
<sequence length="207" mass="23332">MQAAYSEAAERNKWPILEKLHTLLASSKSVLEIGSGTGQHAVYFASALSHLVWQPSELPDKLPMLLSHCLHRPSENLARPIALDIDNDQNWIAIQADTVFTANTLHIIHWPQVCKLFIRVGSLLPANGLFCTYGPFNTDGRYTSESNAQFDSWLKNRDFNSGIRDIRDLQYSAEQNGLRLQENFEMPANNRLLAWRKLASESVKAAL</sequence>
<accession>A0A1H9Z4E0</accession>
<dbReference type="OrthoDB" id="9342562at2"/>
<dbReference type="InterPro" id="IPR029063">
    <property type="entry name" value="SAM-dependent_MTases_sf"/>
</dbReference>
<name>A0A1H9Z4E0_9PROT</name>
<dbReference type="Gene3D" id="3.40.50.150">
    <property type="entry name" value="Vaccinia Virus protein VP39"/>
    <property type="match status" value="1"/>
</dbReference>
<dbReference type="PANTHER" id="PTHR20974">
    <property type="entry name" value="UPF0585 PROTEIN CG18661"/>
    <property type="match status" value="1"/>
</dbReference>